<evidence type="ECO:0000313" key="3">
    <source>
        <dbReference type="Proteomes" id="UP000527355"/>
    </source>
</evidence>
<accession>A0A7J7RCI2</accession>
<dbReference type="AlphaFoldDB" id="A0A7J7RCI2"/>
<comment type="caution">
    <text evidence="2">The sequence shown here is derived from an EMBL/GenBank/DDBJ whole genome shotgun (WGS) entry which is preliminary data.</text>
</comment>
<gene>
    <name evidence="2" type="ORF">mMyoMyo1_010825</name>
</gene>
<keyword evidence="3" id="KW-1185">Reference proteome</keyword>
<feature type="region of interest" description="Disordered" evidence="1">
    <location>
        <begin position="135"/>
        <end position="173"/>
    </location>
</feature>
<proteinExistence type="predicted"/>
<reference evidence="2 3" key="1">
    <citation type="journal article" date="2020" name="Nature">
        <title>Six reference-quality genomes reveal evolution of bat adaptations.</title>
        <authorList>
            <person name="Jebb D."/>
            <person name="Huang Z."/>
            <person name="Pippel M."/>
            <person name="Hughes G.M."/>
            <person name="Lavrichenko K."/>
            <person name="Devanna P."/>
            <person name="Winkler S."/>
            <person name="Jermiin L.S."/>
            <person name="Skirmuntt E.C."/>
            <person name="Katzourakis A."/>
            <person name="Burkitt-Gray L."/>
            <person name="Ray D.A."/>
            <person name="Sullivan K.A.M."/>
            <person name="Roscito J.G."/>
            <person name="Kirilenko B.M."/>
            <person name="Davalos L.M."/>
            <person name="Corthals A.P."/>
            <person name="Power M.L."/>
            <person name="Jones G."/>
            <person name="Ransome R.D."/>
            <person name="Dechmann D.K.N."/>
            <person name="Locatelli A.G."/>
            <person name="Puechmaille S.J."/>
            <person name="Fedrigo O."/>
            <person name="Jarvis E.D."/>
            <person name="Hiller M."/>
            <person name="Vernes S.C."/>
            <person name="Myers E.W."/>
            <person name="Teeling E.C."/>
        </authorList>
    </citation>
    <scope>NUCLEOTIDE SEQUENCE [LARGE SCALE GENOMIC DNA]</scope>
    <source>
        <strain evidence="2">MMyoMyo1</strain>
        <tissue evidence="2">Flight muscle</tissue>
    </source>
</reference>
<organism evidence="2 3">
    <name type="scientific">Myotis myotis</name>
    <name type="common">Greater mouse-eared bat</name>
    <name type="synonym">Vespertilio myotis</name>
    <dbReference type="NCBI Taxonomy" id="51298"/>
    <lineage>
        <taxon>Eukaryota</taxon>
        <taxon>Metazoa</taxon>
        <taxon>Chordata</taxon>
        <taxon>Craniata</taxon>
        <taxon>Vertebrata</taxon>
        <taxon>Euteleostomi</taxon>
        <taxon>Mammalia</taxon>
        <taxon>Eutheria</taxon>
        <taxon>Laurasiatheria</taxon>
        <taxon>Chiroptera</taxon>
        <taxon>Yangochiroptera</taxon>
        <taxon>Vespertilionidae</taxon>
        <taxon>Myotis</taxon>
    </lineage>
</organism>
<feature type="region of interest" description="Disordered" evidence="1">
    <location>
        <begin position="14"/>
        <end position="33"/>
    </location>
</feature>
<dbReference type="Proteomes" id="UP000527355">
    <property type="component" value="Unassembled WGS sequence"/>
</dbReference>
<name>A0A7J7RCI2_MYOMY</name>
<evidence type="ECO:0000256" key="1">
    <source>
        <dbReference type="SAM" id="MobiDB-lite"/>
    </source>
</evidence>
<evidence type="ECO:0000313" key="2">
    <source>
        <dbReference type="EMBL" id="KAF6273842.1"/>
    </source>
</evidence>
<sequence length="207" mass="21928">MGVSFPLQPGRTLAGPVLWPRSSPRPPPAVSWSSRSLENGFLRPHPREHPCHGEQDSSAVFLLLFLGTNFVSFTTEPEHHSETQGQDSSVSRSALPAISPALLCTPTRGQHSRRRRRVRGAVHILAEHLRQLSCPLHGVPTPTGPGPHSPGRRQPGLRSAATSTRPRGSACAQPRLDGGLFAGTAVGGNLAGLRVVADEGAGQGHSL</sequence>
<protein>
    <submittedName>
        <fullName evidence="2">Uncharacterized protein</fullName>
    </submittedName>
</protein>
<dbReference type="EMBL" id="JABWUV010000031">
    <property type="protein sequence ID" value="KAF6273842.1"/>
    <property type="molecule type" value="Genomic_DNA"/>
</dbReference>